<dbReference type="Araport" id="AT3G61210"/>
<sequence>MAQLAALSGKQADEYLNARPKYPTIWYKVLAGRTSNHKVAWDVGTGNGQAAIGVAEYYQKVVATDINESQLQRAMKHPKVTYYHTPSSMSDDDLVTLLGGENSIDIIIAAQALHYFDLKRFYPIVKRVLRKQGGIIVVWVYNDLIITPKVDSIMKRLVDSTLPYRNPTMNLAFDGYKTIEFPFKNIRMGTQGRPKALDIPHMLSLDGFLGFLKSWQPLVKAKEQGEDLLTSYMIDEFKEAWGDDEQVKDVHYKAFMLAGKL</sequence>
<feature type="domain" description="Methyltransferase type 11" evidence="1">
    <location>
        <begin position="42"/>
        <end position="136"/>
    </location>
</feature>
<name>A0A384LFJ4_ARATH</name>
<dbReference type="CDD" id="cd02440">
    <property type="entry name" value="AdoMet_MTases"/>
    <property type="match status" value="1"/>
</dbReference>
<protein>
    <submittedName>
        <fullName evidence="4">(thale cress) hypothetical protein</fullName>
    </submittedName>
</protein>
<evidence type="ECO:0000313" key="6">
    <source>
        <dbReference type="EMBL" id="VYS61063.1"/>
    </source>
</evidence>
<evidence type="ECO:0000313" key="9">
    <source>
        <dbReference type="Proteomes" id="UP000434276"/>
    </source>
</evidence>
<dbReference type="EMBL" id="CACRSJ010000106">
    <property type="protein sequence ID" value="VYS61063.1"/>
    <property type="molecule type" value="Genomic_DNA"/>
</dbReference>
<dbReference type="KEGG" id="ath:AT3G61210"/>
<evidence type="ECO:0000313" key="7">
    <source>
        <dbReference type="Proteomes" id="UP000078284"/>
    </source>
</evidence>
<reference evidence="7" key="1">
    <citation type="journal article" date="2016" name="Proc. Natl. Acad. Sci. U.S.A.">
        <title>Chromosome-level assembly of Arabidopsis thaliana Ler reveals the extent of translocation and inversion polymorphisms.</title>
        <authorList>
            <person name="Zapata L."/>
            <person name="Ding J."/>
            <person name="Willing E.M."/>
            <person name="Hartwig B."/>
            <person name="Bezdan D."/>
            <person name="Jiao W.B."/>
            <person name="Patel V."/>
            <person name="Velikkakam James G."/>
            <person name="Koornneef M."/>
            <person name="Ossowski S."/>
            <person name="Schneeberger K."/>
        </authorList>
    </citation>
    <scope>NUCLEOTIDE SEQUENCE [LARGE SCALE GENOMIC DNA]</scope>
    <source>
        <strain evidence="7">cv. Landsberg erecta</strain>
    </source>
</reference>
<evidence type="ECO:0000313" key="10">
    <source>
        <dbReference type="Proteomes" id="UP000516314"/>
    </source>
</evidence>
<dbReference type="GeneID" id="825293"/>
<reference evidence="4 10" key="4">
    <citation type="submission" date="2020-09" db="EMBL/GenBank/DDBJ databases">
        <authorList>
            <person name="Ashkenazy H."/>
        </authorList>
    </citation>
    <scope>NUCLEOTIDE SEQUENCE [LARGE SCALE GENOMIC DNA]</scope>
    <source>
        <strain evidence="10">cv. Cdm-0</strain>
    </source>
</reference>
<reference evidence="6 8" key="3">
    <citation type="submission" date="2019-11" db="EMBL/GenBank/DDBJ databases">
        <authorList>
            <person name="Jiao W.-B."/>
            <person name="Schneeberger K."/>
        </authorList>
    </citation>
    <scope>NUCLEOTIDE SEQUENCE [LARGE SCALE GENOMIC DNA]</scope>
    <source>
        <strain evidence="8">cv. An-1</strain>
        <strain evidence="9">cv. C24</strain>
    </source>
</reference>
<dbReference type="PANTHER" id="PTHR44575:SF5">
    <property type="entry name" value="S-ADENOSYL-L-METHIONINE-DEPENDENT METHYLTRANSFERASES SUPERFAMILY PROTEIN"/>
    <property type="match status" value="1"/>
</dbReference>
<dbReference type="ExpressionAtlas" id="A0A384LFJ4">
    <property type="expression patterns" value="baseline and differential"/>
</dbReference>
<dbReference type="Proteomes" id="UP000434276">
    <property type="component" value="Unassembled WGS sequence"/>
</dbReference>
<reference evidence="5" key="2">
    <citation type="submission" date="2016-03" db="EMBL/GenBank/DDBJ databases">
        <title>Full-length assembly of Arabidopsis thaliana Ler reveals the complement of translocations and inversions.</title>
        <authorList>
            <person name="Zapata L."/>
            <person name="Schneeberger K."/>
            <person name="Ossowski S."/>
        </authorList>
    </citation>
    <scope>NUCLEOTIDE SEQUENCE [LARGE SCALE GENOMIC DNA]</scope>
    <source>
        <tissue evidence="5">Leaf</tissue>
    </source>
</reference>
<dbReference type="SMR" id="A0A384LFJ4"/>
<dbReference type="Proteomes" id="UP000516314">
    <property type="component" value="Chromosome 3"/>
</dbReference>
<evidence type="ECO:0000313" key="2">
    <source>
        <dbReference type="Araport" id="AT3G61210"/>
    </source>
</evidence>
<dbReference type="Proteomes" id="UP000426265">
    <property type="component" value="Unassembled WGS sequence"/>
</dbReference>
<dbReference type="OMA" id="FSAVHWF"/>
<dbReference type="InterPro" id="IPR029063">
    <property type="entry name" value="SAM-dependent_MTases_sf"/>
</dbReference>
<dbReference type="GO" id="GO:0008757">
    <property type="term" value="F:S-adenosylmethionine-dependent methyltransferase activity"/>
    <property type="evidence" value="ECO:0007669"/>
    <property type="project" value="InterPro"/>
</dbReference>
<evidence type="ECO:0000259" key="1">
    <source>
        <dbReference type="Pfam" id="PF08241"/>
    </source>
</evidence>
<dbReference type="RefSeq" id="NP_191680.1">
    <property type="nucleotide sequence ID" value="NM_115985.3"/>
</dbReference>
<evidence type="ECO:0000313" key="4">
    <source>
        <dbReference type="EMBL" id="CAD5326424.1"/>
    </source>
</evidence>
<evidence type="ECO:0000313" key="3">
    <source>
        <dbReference type="EMBL" id="CAA0387794.1"/>
    </source>
</evidence>
<dbReference type="EMBL" id="LR881468">
    <property type="protein sequence ID" value="CAD5326424.1"/>
    <property type="molecule type" value="Genomic_DNA"/>
</dbReference>
<dbReference type="SUPFAM" id="SSF53335">
    <property type="entry name" value="S-adenosyl-L-methionine-dependent methyltransferases"/>
    <property type="match status" value="1"/>
</dbReference>
<evidence type="ECO:0000313" key="5">
    <source>
        <dbReference type="EMBL" id="OAP05016.1"/>
    </source>
</evidence>
<proteinExistence type="predicted"/>
<organism evidence="5 7">
    <name type="scientific">Arabidopsis thaliana</name>
    <name type="common">Mouse-ear cress</name>
    <dbReference type="NCBI Taxonomy" id="3702"/>
    <lineage>
        <taxon>Eukaryota</taxon>
        <taxon>Viridiplantae</taxon>
        <taxon>Streptophyta</taxon>
        <taxon>Embryophyta</taxon>
        <taxon>Tracheophyta</taxon>
        <taxon>Spermatophyta</taxon>
        <taxon>Magnoliopsida</taxon>
        <taxon>eudicotyledons</taxon>
        <taxon>Gunneridae</taxon>
        <taxon>Pentapetalae</taxon>
        <taxon>rosids</taxon>
        <taxon>malvids</taxon>
        <taxon>Brassicales</taxon>
        <taxon>Brassicaceae</taxon>
        <taxon>Camelineae</taxon>
        <taxon>Arabidopsis</taxon>
    </lineage>
</organism>
<dbReference type="FunFam" id="3.40.50.150:FF:000262">
    <property type="entry name" value="S-adenosyl-L-methionine-dependent methyltransferases superfamily protein"/>
    <property type="match status" value="1"/>
</dbReference>
<dbReference type="DNASU" id="825293"/>
<dbReference type="AlphaFoldDB" id="A0A384LFJ4"/>
<evidence type="ECO:0000313" key="8">
    <source>
        <dbReference type="Proteomes" id="UP000426265"/>
    </source>
</evidence>
<dbReference type="Pfam" id="PF08241">
    <property type="entry name" value="Methyltransf_11"/>
    <property type="match status" value="1"/>
</dbReference>
<gene>
    <name evidence="2" type="ordered locus">At3g61210</name>
    <name evidence="5" type="ordered locus">AXX17_At3g55480</name>
    <name evidence="6" type="ORF">AN1_LOCUS16496</name>
    <name evidence="4" type="ORF">AT9943_LOCUS14190</name>
    <name evidence="3" type="ORF">C24_LOCUS16375</name>
</gene>
<dbReference type="Proteomes" id="UP000078284">
    <property type="component" value="Chromosome 3"/>
</dbReference>
<accession>A0A384LFJ4</accession>
<dbReference type="PANTHER" id="PTHR44575">
    <property type="entry name" value="OS01G0589200 PROTEIN"/>
    <property type="match status" value="1"/>
</dbReference>
<dbReference type="EMBL" id="CACSHJ010000089">
    <property type="protein sequence ID" value="CAA0387794.1"/>
    <property type="molecule type" value="Genomic_DNA"/>
</dbReference>
<dbReference type="InterPro" id="IPR013216">
    <property type="entry name" value="Methyltransf_11"/>
</dbReference>
<dbReference type="OrthoDB" id="10027013at2759"/>
<dbReference type="EMBL" id="LUHQ01000003">
    <property type="protein sequence ID" value="OAP05016.1"/>
    <property type="molecule type" value="Genomic_DNA"/>
</dbReference>
<dbReference type="Gene3D" id="3.40.50.150">
    <property type="entry name" value="Vaccinia Virus protein VP39"/>
    <property type="match status" value="1"/>
</dbReference>